<evidence type="ECO:0000256" key="1">
    <source>
        <dbReference type="SAM" id="MobiDB-lite"/>
    </source>
</evidence>
<keyword evidence="3" id="KW-1185">Reference proteome</keyword>
<feature type="region of interest" description="Disordered" evidence="1">
    <location>
        <begin position="1"/>
        <end position="72"/>
    </location>
</feature>
<proteinExistence type="predicted"/>
<dbReference type="EMBL" id="CAMAPF010000018">
    <property type="protein sequence ID" value="CAH9070972.1"/>
    <property type="molecule type" value="Genomic_DNA"/>
</dbReference>
<reference evidence="2" key="1">
    <citation type="submission" date="2022-07" db="EMBL/GenBank/DDBJ databases">
        <authorList>
            <person name="Macas J."/>
            <person name="Novak P."/>
            <person name="Neumann P."/>
        </authorList>
    </citation>
    <scope>NUCLEOTIDE SEQUENCE</scope>
</reference>
<accession>A0AAV0C7U3</accession>
<feature type="region of interest" description="Disordered" evidence="1">
    <location>
        <begin position="104"/>
        <end position="145"/>
    </location>
</feature>
<evidence type="ECO:0000313" key="3">
    <source>
        <dbReference type="Proteomes" id="UP001152523"/>
    </source>
</evidence>
<dbReference type="AlphaFoldDB" id="A0AAV0C7U3"/>
<protein>
    <submittedName>
        <fullName evidence="2">Uncharacterized protein</fullName>
    </submittedName>
</protein>
<organism evidence="2 3">
    <name type="scientific">Cuscuta epithymum</name>
    <dbReference type="NCBI Taxonomy" id="186058"/>
    <lineage>
        <taxon>Eukaryota</taxon>
        <taxon>Viridiplantae</taxon>
        <taxon>Streptophyta</taxon>
        <taxon>Embryophyta</taxon>
        <taxon>Tracheophyta</taxon>
        <taxon>Spermatophyta</taxon>
        <taxon>Magnoliopsida</taxon>
        <taxon>eudicotyledons</taxon>
        <taxon>Gunneridae</taxon>
        <taxon>Pentapetalae</taxon>
        <taxon>asterids</taxon>
        <taxon>lamiids</taxon>
        <taxon>Solanales</taxon>
        <taxon>Convolvulaceae</taxon>
        <taxon>Cuscuteae</taxon>
        <taxon>Cuscuta</taxon>
        <taxon>Cuscuta subgen. Cuscuta</taxon>
    </lineage>
</organism>
<feature type="compositionally biased region" description="Basic residues" evidence="1">
    <location>
        <begin position="29"/>
        <end position="59"/>
    </location>
</feature>
<feature type="compositionally biased region" description="Basic and acidic residues" evidence="1">
    <location>
        <begin position="104"/>
        <end position="124"/>
    </location>
</feature>
<name>A0AAV0C7U3_9ASTE</name>
<comment type="caution">
    <text evidence="2">The sequence shown here is derived from an EMBL/GenBank/DDBJ whole genome shotgun (WGS) entry which is preliminary data.</text>
</comment>
<sequence length="184" mass="21459">MGSHNNGNPLRKRTLVHNDDPPQEQHLTPKNRRHFRRLPHPRRRRPARRLSHRPFRRAHSLQPFPPRHQLPRRHIRRLGMDAAGEAARRRRLCHRVEHRGDVDHMRLDSPRHPTEDVRRAAGDRGRRRSQGGGVRPVGRRRVRRQSERILAGRNSFATGTLSSPVADWGNSKRLKLNILILAVG</sequence>
<gene>
    <name evidence="2" type="ORF">CEPIT_LOCUS3675</name>
</gene>
<dbReference type="Proteomes" id="UP001152523">
    <property type="component" value="Unassembled WGS sequence"/>
</dbReference>
<evidence type="ECO:0000313" key="2">
    <source>
        <dbReference type="EMBL" id="CAH9070972.1"/>
    </source>
</evidence>